<gene>
    <name evidence="1" type="ORF">GW587_02370</name>
</gene>
<evidence type="ECO:0000313" key="1">
    <source>
        <dbReference type="EMBL" id="NGZ83106.1"/>
    </source>
</evidence>
<dbReference type="InterPro" id="IPR036514">
    <property type="entry name" value="SGNH_hydro_sf"/>
</dbReference>
<evidence type="ECO:0000313" key="2">
    <source>
        <dbReference type="Proteomes" id="UP000666369"/>
    </source>
</evidence>
<dbReference type="Proteomes" id="UP000666369">
    <property type="component" value="Unassembled WGS sequence"/>
</dbReference>
<proteinExistence type="predicted"/>
<dbReference type="NCBIfam" id="TIGR01686">
    <property type="entry name" value="FkbH"/>
    <property type="match status" value="1"/>
</dbReference>
<dbReference type="EMBL" id="JAADJT010000001">
    <property type="protein sequence ID" value="NGZ83106.1"/>
    <property type="molecule type" value="Genomic_DNA"/>
</dbReference>
<dbReference type="InterPro" id="IPR010033">
    <property type="entry name" value="HAD_SF_ppase_IIIC"/>
</dbReference>
<dbReference type="InterPro" id="IPR036412">
    <property type="entry name" value="HAD-like_sf"/>
</dbReference>
<accession>A0ABX0FEZ5</accession>
<dbReference type="Gene3D" id="3.40.50.1000">
    <property type="entry name" value="HAD superfamily/HAD-like"/>
    <property type="match status" value="1"/>
</dbReference>
<reference evidence="1 2" key="1">
    <citation type="submission" date="2020-01" db="EMBL/GenBank/DDBJ databases">
        <authorList>
            <person name="Lee S.D."/>
        </authorList>
    </citation>
    <scope>NUCLEOTIDE SEQUENCE [LARGE SCALE GENOMIC DNA]</scope>
    <source>
        <strain evidence="1 2">SAP-35</strain>
    </source>
</reference>
<dbReference type="Gene3D" id="3.40.50.1110">
    <property type="entry name" value="SGNH hydrolase"/>
    <property type="match status" value="1"/>
</dbReference>
<sequence length="608" mass="67620">MHPADYLFPRELQATALPLTKLLVIGSCLTDQYLQDFRRLYPEVQFDYTQFNNLLNLPALTPEQAAGYQLQYIQIPLRTLVGDNIIRVVDFDQPGAYEALEAQACAMLRAVLEAVLKHNREHGLLTLVSNFIVPQSNLAPSLSERGGAKDFGRLVRVVNQCLDDTLAGHKHAYVADVDSLASTFGKRFFLDDVASFYSHTATLVADVALLDNQPDWAAPHSGRIEAIPDVYATYGLQPTVFSEMVFRQMESIYRIVQQVDTVKLVIFDLDNTLWRGQIAEHYEPGRPQPESHFWPVGIWEAVQHLRRRGIMVSLCSKNDEHIVKERWRRAVLPWLSYDDFLLPKINWLPKSDNIKDTLATLALTAKSVVFVDDNPVERDEVRNNIPGIRVIGADPFVTRRILLWSAETQRITLGAEAQQREQSYKGLIAREQQKSAGGGRAEFLAGLDVQLTMEVIHDSAADGFTRVNELVNKTNQFNTSGVRWTAAEFGAFFAAGGSVHSFSVRDKFSDYGQVGALLLQGGVIRQFVMSCRVLGMDVEIAALDHVVGELFRDGAEIVVGALVETELNTPCRDVYARAGFASTAQPGVFALLRGAARPGAAHVRIIAA</sequence>
<dbReference type="SUPFAM" id="SSF56784">
    <property type="entry name" value="HAD-like"/>
    <property type="match status" value="1"/>
</dbReference>
<organism evidence="1 2">
    <name type="scientific">Duganella aceris</name>
    <dbReference type="NCBI Taxonomy" id="2703883"/>
    <lineage>
        <taxon>Bacteria</taxon>
        <taxon>Pseudomonadati</taxon>
        <taxon>Pseudomonadota</taxon>
        <taxon>Betaproteobacteria</taxon>
        <taxon>Burkholderiales</taxon>
        <taxon>Oxalobacteraceae</taxon>
        <taxon>Telluria group</taxon>
        <taxon>Duganella</taxon>
    </lineage>
</organism>
<comment type="caution">
    <text evidence="1">The sequence shown here is derived from an EMBL/GenBank/DDBJ whole genome shotgun (WGS) entry which is preliminary data.</text>
</comment>
<protein>
    <submittedName>
        <fullName evidence="1">HAD-IIIC family phosphatase</fullName>
    </submittedName>
</protein>
<dbReference type="InterPro" id="IPR023214">
    <property type="entry name" value="HAD_sf"/>
</dbReference>
<name>A0ABX0FEZ5_9BURK</name>
<dbReference type="NCBIfam" id="TIGR01681">
    <property type="entry name" value="HAD-SF-IIIC"/>
    <property type="match status" value="1"/>
</dbReference>
<reference evidence="2" key="2">
    <citation type="submission" date="2023-07" db="EMBL/GenBank/DDBJ databases">
        <title>Duganella aceri sp. nov., isolated from tree sap.</title>
        <authorList>
            <person name="Kim I.S."/>
        </authorList>
    </citation>
    <scope>NUCLEOTIDE SEQUENCE [LARGE SCALE GENOMIC DNA]</scope>
    <source>
        <strain evidence="2">SAP-35</strain>
    </source>
</reference>
<dbReference type="RefSeq" id="WP_166098071.1">
    <property type="nucleotide sequence ID" value="NZ_JAADJT010000001.1"/>
</dbReference>
<keyword evidence="2" id="KW-1185">Reference proteome</keyword>
<dbReference type="InterPro" id="IPR010037">
    <property type="entry name" value="FkbH_domain"/>
</dbReference>